<dbReference type="Proteomes" id="UP000267027">
    <property type="component" value="Unassembled WGS sequence"/>
</dbReference>
<gene>
    <name evidence="8" type="ORF">ACOC_LOCUS8166</name>
</gene>
<organism evidence="10">
    <name type="scientific">Angiostrongylus costaricensis</name>
    <name type="common">Nematode worm</name>
    <dbReference type="NCBI Taxonomy" id="334426"/>
    <lineage>
        <taxon>Eukaryota</taxon>
        <taxon>Metazoa</taxon>
        <taxon>Ecdysozoa</taxon>
        <taxon>Nematoda</taxon>
        <taxon>Chromadorea</taxon>
        <taxon>Rhabditida</taxon>
        <taxon>Rhabditina</taxon>
        <taxon>Rhabditomorpha</taxon>
        <taxon>Strongyloidea</taxon>
        <taxon>Metastrongylidae</taxon>
        <taxon>Angiostrongylus</taxon>
    </lineage>
</organism>
<keyword evidence="9" id="KW-1185">Reference proteome</keyword>
<comment type="subcellular location">
    <subcellularLocation>
        <location evidence="1">Recycling endosome</location>
    </subcellularLocation>
</comment>
<dbReference type="InterPro" id="IPR037789">
    <property type="entry name" value="FIP_classI"/>
</dbReference>
<dbReference type="SUPFAM" id="SSF144270">
    <property type="entry name" value="Eferin C-derminal domain-like"/>
    <property type="match status" value="1"/>
</dbReference>
<sequence length="297" mass="33906">MEPNTLFVHINNARGLYLKNHATLDAFVTVVLHGKGSLRSRAVTEQVSTQGDCRWDEHCEFKVSDKSTHITVIVQNKAKFGGSDVIGKCEVPLDQARKIFGLTWFALKKKKDDDKYRGEVQLQFTFSYEKPPLSISNSSLNKIEKDGMLDKMRRKIKGAGKHRKAEDTMSITSGISGISITSSRSSRFIDRINKSIGKKFVASHFGSHCMSRNRVQRSDLACVDVLFLQKQRNDELAYSQQDLLALVDSLRLELRVKDSRLRDMEEYMDNLISRVMEKNPELLAAPLAREKSQRRYF</sequence>
<evidence type="ECO:0000313" key="8">
    <source>
        <dbReference type="EMBL" id="VDM59751.1"/>
    </source>
</evidence>
<dbReference type="InterPro" id="IPR035892">
    <property type="entry name" value="C2_domain_sf"/>
</dbReference>
<evidence type="ECO:0000256" key="3">
    <source>
        <dbReference type="ARBA" id="ARBA00022553"/>
    </source>
</evidence>
<reference evidence="8 9" key="2">
    <citation type="submission" date="2018-11" db="EMBL/GenBank/DDBJ databases">
        <authorList>
            <consortium name="Pathogen Informatics"/>
        </authorList>
    </citation>
    <scope>NUCLEOTIDE SEQUENCE [LARGE SCALE GENOMIC DNA]</scope>
    <source>
        <strain evidence="8 9">Costa Rica</strain>
    </source>
</reference>
<proteinExistence type="predicted"/>
<dbReference type="InterPro" id="IPR037245">
    <property type="entry name" value="FIP-RBD_C_sf"/>
</dbReference>
<dbReference type="SUPFAM" id="SSF49562">
    <property type="entry name" value="C2 domain (Calcium/lipid-binding domain, CaLB)"/>
    <property type="match status" value="1"/>
</dbReference>
<dbReference type="SMART" id="SM00239">
    <property type="entry name" value="C2"/>
    <property type="match status" value="1"/>
</dbReference>
<keyword evidence="5" id="KW-0653">Protein transport</keyword>
<name>A0A0R3PRL7_ANGCS</name>
<dbReference type="GO" id="GO:0045055">
    <property type="term" value="P:regulated exocytosis"/>
    <property type="evidence" value="ECO:0007669"/>
    <property type="project" value="TreeGrafter"/>
</dbReference>
<evidence type="ECO:0000256" key="5">
    <source>
        <dbReference type="ARBA" id="ARBA00022927"/>
    </source>
</evidence>
<dbReference type="Pfam" id="PF09457">
    <property type="entry name" value="RBD-FIP"/>
    <property type="match status" value="1"/>
</dbReference>
<dbReference type="AlphaFoldDB" id="A0A0R3PRL7"/>
<evidence type="ECO:0000313" key="9">
    <source>
        <dbReference type="Proteomes" id="UP000267027"/>
    </source>
</evidence>
<dbReference type="GO" id="GO:0031267">
    <property type="term" value="F:small GTPase binding"/>
    <property type="evidence" value="ECO:0007669"/>
    <property type="project" value="InterPro"/>
</dbReference>
<reference evidence="10" key="1">
    <citation type="submission" date="2017-02" db="UniProtKB">
        <authorList>
            <consortium name="WormBaseParasite"/>
        </authorList>
    </citation>
    <scope>IDENTIFICATION</scope>
</reference>
<dbReference type="InterPro" id="IPR000008">
    <property type="entry name" value="C2_dom"/>
</dbReference>
<feature type="domain" description="C2" evidence="6">
    <location>
        <begin position="1"/>
        <end position="107"/>
    </location>
</feature>
<dbReference type="WBParaSite" id="ACOC_0000816501-mRNA-1">
    <property type="protein sequence ID" value="ACOC_0000816501-mRNA-1"/>
    <property type="gene ID" value="ACOC_0000816501"/>
</dbReference>
<dbReference type="PROSITE" id="PS51511">
    <property type="entry name" value="FIP_RBD"/>
    <property type="match status" value="1"/>
</dbReference>
<dbReference type="Gene3D" id="2.60.40.150">
    <property type="entry name" value="C2 domain"/>
    <property type="match status" value="1"/>
</dbReference>
<keyword evidence="2" id="KW-0813">Transport</keyword>
<protein>
    <submittedName>
        <fullName evidence="10">FIP-RBD domain-containing protein</fullName>
    </submittedName>
</protein>
<dbReference type="GO" id="GO:0015031">
    <property type="term" value="P:protein transport"/>
    <property type="evidence" value="ECO:0007669"/>
    <property type="project" value="UniProtKB-KW"/>
</dbReference>
<dbReference type="Gene3D" id="1.20.5.2440">
    <property type="match status" value="1"/>
</dbReference>
<dbReference type="Pfam" id="PF00168">
    <property type="entry name" value="C2"/>
    <property type="match status" value="1"/>
</dbReference>
<evidence type="ECO:0000256" key="4">
    <source>
        <dbReference type="ARBA" id="ARBA00022753"/>
    </source>
</evidence>
<dbReference type="PROSITE" id="PS50004">
    <property type="entry name" value="C2"/>
    <property type="match status" value="1"/>
</dbReference>
<evidence type="ECO:0000259" key="7">
    <source>
        <dbReference type="PROSITE" id="PS51511"/>
    </source>
</evidence>
<dbReference type="PANTHER" id="PTHR15746:SF23">
    <property type="entry name" value="RAB11 INTERACTING PROTEIN, ISOFORM A"/>
    <property type="match status" value="1"/>
</dbReference>
<evidence type="ECO:0000259" key="6">
    <source>
        <dbReference type="PROSITE" id="PS50004"/>
    </source>
</evidence>
<accession>A0A0R3PRL7</accession>
<dbReference type="OMA" id="MSMASAW"/>
<evidence type="ECO:0000256" key="1">
    <source>
        <dbReference type="ARBA" id="ARBA00004172"/>
    </source>
</evidence>
<evidence type="ECO:0000256" key="2">
    <source>
        <dbReference type="ARBA" id="ARBA00022448"/>
    </source>
</evidence>
<feature type="domain" description="FIP-RBD" evidence="7">
    <location>
        <begin position="224"/>
        <end position="286"/>
    </location>
</feature>
<dbReference type="STRING" id="334426.A0A0R3PRL7"/>
<keyword evidence="3" id="KW-0597">Phosphoprotein</keyword>
<dbReference type="InterPro" id="IPR019018">
    <property type="entry name" value="Rab-bd_FIP-RBD"/>
</dbReference>
<evidence type="ECO:0000313" key="10">
    <source>
        <dbReference type="WBParaSite" id="ACOC_0000816501-mRNA-1"/>
    </source>
</evidence>
<dbReference type="CDD" id="cd00030">
    <property type="entry name" value="C2"/>
    <property type="match status" value="1"/>
</dbReference>
<dbReference type="EMBL" id="UYYA01004123">
    <property type="protein sequence ID" value="VDM59751.1"/>
    <property type="molecule type" value="Genomic_DNA"/>
</dbReference>
<dbReference type="OrthoDB" id="8956628at2759"/>
<keyword evidence="4" id="KW-0967">Endosome</keyword>
<dbReference type="GO" id="GO:0055037">
    <property type="term" value="C:recycling endosome"/>
    <property type="evidence" value="ECO:0007669"/>
    <property type="project" value="UniProtKB-SubCell"/>
</dbReference>
<dbReference type="PANTHER" id="PTHR15746">
    <property type="entry name" value="RAB11-RELATED"/>
    <property type="match status" value="1"/>
</dbReference>